<dbReference type="GO" id="GO:0015105">
    <property type="term" value="F:arsenite transmembrane transporter activity"/>
    <property type="evidence" value="ECO:0007669"/>
    <property type="project" value="InterPro"/>
</dbReference>
<keyword evidence="5 8" id="KW-0812">Transmembrane</keyword>
<feature type="transmembrane region" description="Helical" evidence="8">
    <location>
        <begin position="216"/>
        <end position="239"/>
    </location>
</feature>
<comment type="caution">
    <text evidence="10">The sequence shown here is derived from an EMBL/GenBank/DDBJ whole genome shotgun (WGS) entry which is preliminary data.</text>
</comment>
<keyword evidence="3" id="KW-0813">Transport</keyword>
<evidence type="ECO:0000256" key="6">
    <source>
        <dbReference type="ARBA" id="ARBA00022989"/>
    </source>
</evidence>
<keyword evidence="7 8" id="KW-0472">Membrane</keyword>
<evidence type="ECO:0000313" key="10">
    <source>
        <dbReference type="EMBL" id="ENH97097.1"/>
    </source>
</evidence>
<reference evidence="10 11" key="1">
    <citation type="submission" date="2013-03" db="EMBL/GenBank/DDBJ databases">
        <title>Draft genome sequence of Gracibacillus halophilus YIM-C55.5, a moderately halophilic and thermophilic organism from the Xiaochaidamu salt lake.</title>
        <authorList>
            <person name="Sugumar T."/>
            <person name="Polireddy D.R."/>
            <person name="Antony A."/>
            <person name="Madhava Y.R."/>
            <person name="Sivakumar N."/>
        </authorList>
    </citation>
    <scope>NUCLEOTIDE SEQUENCE [LARGE SCALE GENOMIC DNA]</scope>
    <source>
        <strain evidence="10 11">YIM-C55.5</strain>
    </source>
</reference>
<dbReference type="OrthoDB" id="9765532at2"/>
<evidence type="ECO:0000256" key="1">
    <source>
        <dbReference type="ARBA" id="ARBA00004651"/>
    </source>
</evidence>
<evidence type="ECO:0000259" key="9">
    <source>
        <dbReference type="Pfam" id="PF03600"/>
    </source>
</evidence>
<evidence type="ECO:0000256" key="5">
    <source>
        <dbReference type="ARBA" id="ARBA00022692"/>
    </source>
</evidence>
<comment type="subcellular location">
    <subcellularLocation>
        <location evidence="1">Cell membrane</location>
        <topology evidence="1">Multi-pass membrane protein</topology>
    </subcellularLocation>
</comment>
<feature type="transmembrane region" description="Helical" evidence="8">
    <location>
        <begin position="58"/>
        <end position="83"/>
    </location>
</feature>
<dbReference type="eggNOG" id="COG1055">
    <property type="taxonomic scope" value="Bacteria"/>
</dbReference>
<dbReference type="RefSeq" id="WP_003467437.1">
    <property type="nucleotide sequence ID" value="NZ_APML01000023.1"/>
</dbReference>
<evidence type="ECO:0000313" key="11">
    <source>
        <dbReference type="Proteomes" id="UP000012283"/>
    </source>
</evidence>
<feature type="transmembrane region" description="Helical" evidence="8">
    <location>
        <begin position="90"/>
        <end position="108"/>
    </location>
</feature>
<gene>
    <name evidence="10" type="ORF">J416_07407</name>
</gene>
<comment type="similarity">
    <text evidence="2">Belongs to the CitM (TC 2.A.11) transporter family.</text>
</comment>
<name>N4WLS9_9BACI</name>
<dbReference type="PANTHER" id="PTHR43568">
    <property type="entry name" value="P PROTEIN"/>
    <property type="match status" value="1"/>
</dbReference>
<proteinExistence type="inferred from homology"/>
<dbReference type="PRINTS" id="PR00758">
    <property type="entry name" value="ARSENICPUMP"/>
</dbReference>
<feature type="transmembrane region" description="Helical" evidence="8">
    <location>
        <begin position="172"/>
        <end position="195"/>
    </location>
</feature>
<evidence type="ECO:0000256" key="3">
    <source>
        <dbReference type="ARBA" id="ARBA00022448"/>
    </source>
</evidence>
<dbReference type="Proteomes" id="UP000012283">
    <property type="component" value="Unassembled WGS sequence"/>
</dbReference>
<evidence type="ECO:0000256" key="4">
    <source>
        <dbReference type="ARBA" id="ARBA00022475"/>
    </source>
</evidence>
<accession>N4WLS9</accession>
<dbReference type="CDD" id="cd01116">
    <property type="entry name" value="P_permease"/>
    <property type="match status" value="1"/>
</dbReference>
<dbReference type="STRING" id="1308866.J416_07407"/>
<dbReference type="AlphaFoldDB" id="N4WLS9"/>
<organism evidence="10 11">
    <name type="scientific">Gracilibacillus halophilus YIM-C55.5</name>
    <dbReference type="NCBI Taxonomy" id="1308866"/>
    <lineage>
        <taxon>Bacteria</taxon>
        <taxon>Bacillati</taxon>
        <taxon>Bacillota</taxon>
        <taxon>Bacilli</taxon>
        <taxon>Bacillales</taxon>
        <taxon>Bacillaceae</taxon>
        <taxon>Gracilibacillus</taxon>
    </lineage>
</organism>
<dbReference type="PANTHER" id="PTHR43568:SF1">
    <property type="entry name" value="P PROTEIN"/>
    <property type="match status" value="1"/>
</dbReference>
<feature type="domain" description="Citrate transporter-like" evidence="9">
    <location>
        <begin position="14"/>
        <end position="368"/>
    </location>
</feature>
<feature type="transmembrane region" description="Helical" evidence="8">
    <location>
        <begin position="135"/>
        <end position="152"/>
    </location>
</feature>
<feature type="transmembrane region" description="Helical" evidence="8">
    <location>
        <begin position="361"/>
        <end position="390"/>
    </location>
</feature>
<dbReference type="Pfam" id="PF03600">
    <property type="entry name" value="CitMHS"/>
    <property type="match status" value="1"/>
</dbReference>
<keyword evidence="6 8" id="KW-1133">Transmembrane helix</keyword>
<evidence type="ECO:0000256" key="7">
    <source>
        <dbReference type="ARBA" id="ARBA00023136"/>
    </source>
</evidence>
<dbReference type="PATRIC" id="fig|1308866.3.peg.1497"/>
<evidence type="ECO:0000256" key="2">
    <source>
        <dbReference type="ARBA" id="ARBA00009843"/>
    </source>
</evidence>
<feature type="transmembrane region" description="Helical" evidence="8">
    <location>
        <begin position="276"/>
        <end position="295"/>
    </location>
</feature>
<evidence type="ECO:0000256" key="8">
    <source>
        <dbReference type="SAM" id="Phobius"/>
    </source>
</evidence>
<dbReference type="EMBL" id="APML01000023">
    <property type="protein sequence ID" value="ENH97097.1"/>
    <property type="molecule type" value="Genomic_DNA"/>
</dbReference>
<dbReference type="InterPro" id="IPR051475">
    <property type="entry name" value="Diverse_Ion_Transporter"/>
</dbReference>
<dbReference type="GO" id="GO:0005886">
    <property type="term" value="C:plasma membrane"/>
    <property type="evidence" value="ECO:0007669"/>
    <property type="project" value="UniProtKB-SubCell"/>
</dbReference>
<dbReference type="InterPro" id="IPR004680">
    <property type="entry name" value="Cit_transptr-like_dom"/>
</dbReference>
<keyword evidence="4" id="KW-1003">Cell membrane</keyword>
<sequence>MAVVMAVAVFVVSYIFIMMEKINRALVALSGGLLLLLTGVYQWEDAVQSYIDWQTVALLFAMMVLVAITKKTGVFTFVAIWLAKTVNGKPVPLLVGIAVLTAIGSALLDNVTTVLLFVPVILTLTDLLKLPAFPYLLTIIFSANIGGTATLIGDPPNIMIGQAVSHLTFVSFIQHTAPISMFLFVIMLFVLILLFRKQLRQIDHEHVKQLMAMDEVSYIKISPLLYQSISILLLTITGFLLHPVFHIDLTLIALCGALLLLIISEKEVDTEAIFQQVEWVTLFFFIGLFMLVGGLEEVGVIDELARGIMWLTEGDMTNTALLLLWTSGLFSGIVDNIPFVAAMIPVIKEFETYGMSNLDPLWWSLALGACLGGNGTLIGASANVVVAGLAESQNKRISFMKFMVYGIPIVILSLLFATIYVYFRYLLPFEQPL</sequence>
<feature type="transmembrane region" description="Helical" evidence="8">
    <location>
        <begin position="402"/>
        <end position="423"/>
    </location>
</feature>
<protein>
    <submittedName>
        <fullName evidence="10">Putative arsenical pump membrane protein</fullName>
    </submittedName>
</protein>
<keyword evidence="11" id="KW-1185">Reference proteome</keyword>
<dbReference type="InterPro" id="IPR000802">
    <property type="entry name" value="Arsenical_pump_ArsB"/>
</dbReference>